<evidence type="ECO:0000256" key="7">
    <source>
        <dbReference type="ARBA" id="ARBA00022984"/>
    </source>
</evidence>
<dbReference type="PANTHER" id="PTHR30627">
    <property type="entry name" value="PEPTIDOGLYCAN D,D-TRANSPEPTIDASE"/>
    <property type="match status" value="1"/>
</dbReference>
<dbReference type="InterPro" id="IPR005311">
    <property type="entry name" value="PBP_dimer"/>
</dbReference>
<feature type="domain" description="Penicillin-binding protein transpeptidase" evidence="12">
    <location>
        <begin position="377"/>
        <end position="673"/>
    </location>
</feature>
<protein>
    <submittedName>
        <fullName evidence="14">Penicillin-binding protein 2</fullName>
    </submittedName>
</protein>
<reference evidence="14" key="2">
    <citation type="submission" date="2023-06" db="EMBL/GenBank/DDBJ databases">
        <authorList>
            <person name="Zeman M."/>
            <person name="Kubasova T."/>
            <person name="Jahodarova E."/>
            <person name="Nykrynova M."/>
            <person name="Rychlik I."/>
        </authorList>
    </citation>
    <scope>NUCLEOTIDE SEQUENCE</scope>
    <source>
        <strain evidence="14">ET39</strain>
    </source>
</reference>
<dbReference type="Gene3D" id="3.40.710.10">
    <property type="entry name" value="DD-peptidase/beta-lactamase superfamily"/>
    <property type="match status" value="1"/>
</dbReference>
<keyword evidence="5 11" id="KW-0812">Transmembrane</keyword>
<evidence type="ECO:0000256" key="3">
    <source>
        <dbReference type="ARBA" id="ARBA00007171"/>
    </source>
</evidence>
<keyword evidence="9 11" id="KW-0472">Membrane</keyword>
<keyword evidence="10" id="KW-0961">Cell wall biogenesis/degradation</keyword>
<dbReference type="InterPro" id="IPR001460">
    <property type="entry name" value="PCN-bd_Tpept"/>
</dbReference>
<keyword evidence="7" id="KW-0573">Peptidoglycan synthesis</keyword>
<dbReference type="SUPFAM" id="SSF56601">
    <property type="entry name" value="beta-lactamase/transpeptidase-like"/>
    <property type="match status" value="1"/>
</dbReference>
<keyword evidence="15" id="KW-1185">Reference proteome</keyword>
<dbReference type="Proteomes" id="UP001529340">
    <property type="component" value="Unassembled WGS sequence"/>
</dbReference>
<feature type="transmembrane region" description="Helical" evidence="11">
    <location>
        <begin position="35"/>
        <end position="54"/>
    </location>
</feature>
<feature type="domain" description="Penicillin-binding protein dimerisation" evidence="13">
    <location>
        <begin position="80"/>
        <end position="328"/>
    </location>
</feature>
<keyword evidence="4" id="KW-1003">Cell membrane</keyword>
<evidence type="ECO:0000256" key="4">
    <source>
        <dbReference type="ARBA" id="ARBA00022475"/>
    </source>
</evidence>
<evidence type="ECO:0000256" key="9">
    <source>
        <dbReference type="ARBA" id="ARBA00023136"/>
    </source>
</evidence>
<dbReference type="InterPro" id="IPR036138">
    <property type="entry name" value="PBP_dimer_sf"/>
</dbReference>
<dbReference type="Gene3D" id="3.90.1310.10">
    <property type="entry name" value="Penicillin-binding protein 2a (Domain 2)"/>
    <property type="match status" value="1"/>
</dbReference>
<comment type="caution">
    <text evidence="14">The sequence shown here is derived from an EMBL/GenBank/DDBJ whole genome shotgun (WGS) entry which is preliminary data.</text>
</comment>
<comment type="similarity">
    <text evidence="3">Belongs to the transpeptidase family.</text>
</comment>
<sequence>MIPNPFRKFDLDKMRRSSDQLNQSMDYANEVSKRLIIFAVIICILFSVVFVRLFQIQVLSHDEYTEKMESYNTTTQSSSTPRGQIYDRNGKVIAATVVSHNIIYTQPEEITTEERWELAKQFAAAFDVDDNEITTAQRKDLYIFKHMLLDVSDPSYACNDLLTEEELIAYQNGSWGDEAESRRTELLHERITDDMMNESISDEEEAGYVVYARMVSGTSGQSKTILEDVDDDTVAYLVEHKGDFPGFDVDLGSWKREYPYGDTLRDVLGNVTTSTQGVPAELVDYYQALGYPLNARVGSSGLEYQYEGLLSGTRKVSSIEYDEDGNAIINDDTSGKKGYDIYLTIDIDLQQRLDEVVKETLENAADNPYRQDFTTLFVCLMNPKTGEIYAMSGYQRNTETDDVTPFASGNYLSYTNPGSIVKGATLYMGLNEGVVEPGEIINDAPMHIQGTPVKASYHNYGPVDDVKALQVSSNVYMFHIAIRLAGGTYVPYQSLGISDPSSTFALMRQYYSMFGLGNVTGLDVPNEVGGYVGYSTEVGKLLDFAIGQYDMYTPIQILQYVSTIANGGTTMRPHLFSYATEVNSTNVVASYENQVVSTLRGNIEYLERVQEGFRACVTSGYCGTAINALSEDVAGKTGTAEVGESTSTALIGYGPYKDPNVAFACIAPTSSDTGSNLQSNVCTTEVMGPVLEEYFSIMNEEQASN</sequence>
<evidence type="ECO:0000256" key="8">
    <source>
        <dbReference type="ARBA" id="ARBA00022989"/>
    </source>
</evidence>
<proteinExistence type="inferred from homology"/>
<comment type="subcellular location">
    <subcellularLocation>
        <location evidence="2">Cell membrane</location>
    </subcellularLocation>
    <subcellularLocation>
        <location evidence="1">Membrane</location>
        <topology evidence="1">Single-pass membrane protein</topology>
    </subcellularLocation>
</comment>
<evidence type="ECO:0000313" key="14">
    <source>
        <dbReference type="EMBL" id="MDM8156908.1"/>
    </source>
</evidence>
<keyword evidence="8 11" id="KW-1133">Transmembrane helix</keyword>
<accession>A0ABT7UB94</accession>
<evidence type="ECO:0000313" key="15">
    <source>
        <dbReference type="Proteomes" id="UP001529340"/>
    </source>
</evidence>
<dbReference type="SUPFAM" id="SSF56519">
    <property type="entry name" value="Penicillin binding protein dimerisation domain"/>
    <property type="match status" value="1"/>
</dbReference>
<evidence type="ECO:0000256" key="5">
    <source>
        <dbReference type="ARBA" id="ARBA00022692"/>
    </source>
</evidence>
<dbReference type="Pfam" id="PF00905">
    <property type="entry name" value="Transpeptidase"/>
    <property type="match status" value="1"/>
</dbReference>
<dbReference type="Pfam" id="PF03717">
    <property type="entry name" value="PBP_dimer"/>
    <property type="match status" value="1"/>
</dbReference>
<evidence type="ECO:0000259" key="12">
    <source>
        <dbReference type="Pfam" id="PF00905"/>
    </source>
</evidence>
<keyword evidence="6" id="KW-0133">Cell shape</keyword>
<reference evidence="14" key="1">
    <citation type="submission" date="2023-06" db="EMBL/GenBank/DDBJ databases">
        <title>Identification and characterization of horizontal gene transfer across gut microbiota members of farm animals based on homology search.</title>
        <authorList>
            <person name="Schwarzerova J."/>
            <person name="Nykrynova M."/>
            <person name="Jureckova K."/>
            <person name="Cejkova D."/>
            <person name="Rychlik I."/>
        </authorList>
    </citation>
    <scope>NUCLEOTIDE SEQUENCE</scope>
    <source>
        <strain evidence="14">ET39</strain>
    </source>
</reference>
<name>A0ABT7UB94_9FIRM</name>
<evidence type="ECO:0000256" key="11">
    <source>
        <dbReference type="SAM" id="Phobius"/>
    </source>
</evidence>
<evidence type="ECO:0000256" key="6">
    <source>
        <dbReference type="ARBA" id="ARBA00022960"/>
    </source>
</evidence>
<evidence type="ECO:0000256" key="1">
    <source>
        <dbReference type="ARBA" id="ARBA00004167"/>
    </source>
</evidence>
<dbReference type="InterPro" id="IPR050515">
    <property type="entry name" value="Beta-lactam/transpept"/>
</dbReference>
<gene>
    <name evidence="14" type="ORF">QUV96_04565</name>
</gene>
<dbReference type="InterPro" id="IPR012338">
    <property type="entry name" value="Beta-lactam/transpept-like"/>
</dbReference>
<evidence type="ECO:0000256" key="2">
    <source>
        <dbReference type="ARBA" id="ARBA00004236"/>
    </source>
</evidence>
<organism evidence="14 15">
    <name type="scientific">Amedibacillus dolichus</name>
    <dbReference type="NCBI Taxonomy" id="31971"/>
    <lineage>
        <taxon>Bacteria</taxon>
        <taxon>Bacillati</taxon>
        <taxon>Bacillota</taxon>
        <taxon>Erysipelotrichia</taxon>
        <taxon>Erysipelotrichales</taxon>
        <taxon>Erysipelotrichaceae</taxon>
        <taxon>Amedibacillus</taxon>
    </lineage>
</organism>
<evidence type="ECO:0000259" key="13">
    <source>
        <dbReference type="Pfam" id="PF03717"/>
    </source>
</evidence>
<dbReference type="Gene3D" id="1.10.10.1230">
    <property type="entry name" value="Penicillin-binding protein, N-terminal non-catalytic domain, head sub-domain"/>
    <property type="match status" value="1"/>
</dbReference>
<dbReference type="PANTHER" id="PTHR30627:SF2">
    <property type="entry name" value="PEPTIDOGLYCAN D,D-TRANSPEPTIDASE MRDA"/>
    <property type="match status" value="1"/>
</dbReference>
<dbReference type="EMBL" id="JAUDCG010000014">
    <property type="protein sequence ID" value="MDM8156908.1"/>
    <property type="molecule type" value="Genomic_DNA"/>
</dbReference>
<evidence type="ECO:0000256" key="10">
    <source>
        <dbReference type="ARBA" id="ARBA00023316"/>
    </source>
</evidence>